<comment type="subcellular location">
    <subcellularLocation>
        <location evidence="1">Cell membrane</location>
        <topology evidence="1">Multi-pass membrane protein</topology>
    </subcellularLocation>
</comment>
<keyword evidence="2" id="KW-1003">Cell membrane</keyword>
<dbReference type="KEGG" id="pta:HPL003_01540"/>
<gene>
    <name evidence="7" type="ordered locus">HPL003_01540</name>
</gene>
<feature type="transmembrane region" description="Helical" evidence="6">
    <location>
        <begin position="465"/>
        <end position="493"/>
    </location>
</feature>
<dbReference type="InterPro" id="IPR002797">
    <property type="entry name" value="Polysacc_synth"/>
</dbReference>
<name>G7VWM7_PAETH</name>
<feature type="transmembrane region" description="Helical" evidence="6">
    <location>
        <begin position="431"/>
        <end position="453"/>
    </location>
</feature>
<reference evidence="8" key="1">
    <citation type="submission" date="2011-11" db="EMBL/GenBank/DDBJ databases">
        <title>Complete sequence of Paenibacillus terrae HPL-003.</title>
        <authorList>
            <person name="Shin S.H."/>
            <person name="Kim S."/>
            <person name="Kim J.Y."/>
        </authorList>
    </citation>
    <scope>NUCLEOTIDE SEQUENCE [LARGE SCALE GENOMIC DNA]</scope>
    <source>
        <strain evidence="8">HPL-003</strain>
    </source>
</reference>
<evidence type="ECO:0000256" key="2">
    <source>
        <dbReference type="ARBA" id="ARBA00022475"/>
    </source>
</evidence>
<organism evidence="7 8">
    <name type="scientific">Paenibacillus terrae (strain HPL-003)</name>
    <dbReference type="NCBI Taxonomy" id="985665"/>
    <lineage>
        <taxon>Bacteria</taxon>
        <taxon>Bacillati</taxon>
        <taxon>Bacillota</taxon>
        <taxon>Bacilli</taxon>
        <taxon>Bacillales</taxon>
        <taxon>Paenibacillaceae</taxon>
        <taxon>Paenibacillus</taxon>
    </lineage>
</organism>
<dbReference type="PANTHER" id="PTHR30250:SF21">
    <property type="entry name" value="LIPID II FLIPPASE MURJ"/>
    <property type="match status" value="1"/>
</dbReference>
<evidence type="ECO:0000256" key="1">
    <source>
        <dbReference type="ARBA" id="ARBA00004651"/>
    </source>
</evidence>
<dbReference type="CDD" id="cd13124">
    <property type="entry name" value="MATE_SpoVB_like"/>
    <property type="match status" value="1"/>
</dbReference>
<protein>
    <submittedName>
        <fullName evidence="7">Polysaccharide biosynthesis protein</fullName>
    </submittedName>
</protein>
<accession>G7VWM7</accession>
<feature type="transmembrane region" description="Helical" evidence="6">
    <location>
        <begin position="199"/>
        <end position="222"/>
    </location>
</feature>
<dbReference type="PIRSF" id="PIRSF038958">
    <property type="entry name" value="PG_synth_SpoVB"/>
    <property type="match status" value="1"/>
</dbReference>
<evidence type="ECO:0000313" key="8">
    <source>
        <dbReference type="Proteomes" id="UP000005876"/>
    </source>
</evidence>
<sequence length="556" mass="59538">MHVNSKKEGKRILSNKETFLRGTLILAAAALVARVLGLVQRVPLEHLLGSVGNASFTIANNAYLMLLTVATAGIPSTLSKMVSERYALNRPSEARRVYHAALLFAAVAGIIITMVLYFGAPYFAENVAGVPQSALAIQALAPALLLFPAIAMMRGYFQGRGNMTAGGISQIVEQVARVATAILLAFIILKLGYGDREVAAGASFGGVMGSVGALAVMLYYTVKMRRQDRQDRQEQFQEESSALPMMRIYKDIFTLSIPIVLSSLTVPAVNFIDTSIVVRLLSVQIGLDQATTQLGYLGARAQSVAGIPPILAIALSQSLIPIISAAFARKDEQHLQNQMTLALRISILTGMPIVLALCVTAYSINGLLFSSLGGSGIIAVLTLGTIFQITMMTSNSILIGMGKPRISMVNVLVGIVVKFLASWLLAGWLGIYGIIAATGLCFLVITLLNLRVLKGIVSFSIMGRRWAGFLTAVVLSGAIGYGVNEACILLVHIMPARVAFFIACCIAGAVVLVCYLVLLVVLGVLRRDELGNYPRILQKVLRPLMRLQRQSSGQQG</sequence>
<feature type="transmembrane region" description="Helical" evidence="6">
    <location>
        <begin position="341"/>
        <end position="362"/>
    </location>
</feature>
<feature type="transmembrane region" description="Helical" evidence="6">
    <location>
        <begin position="252"/>
        <end position="272"/>
    </location>
</feature>
<feature type="transmembrane region" description="Helical" evidence="6">
    <location>
        <begin position="499"/>
        <end position="525"/>
    </location>
</feature>
<dbReference type="InterPro" id="IPR050833">
    <property type="entry name" value="Poly_Biosynth_Transport"/>
</dbReference>
<proteinExistence type="predicted"/>
<evidence type="ECO:0000256" key="5">
    <source>
        <dbReference type="ARBA" id="ARBA00023136"/>
    </source>
</evidence>
<feature type="transmembrane region" description="Helical" evidence="6">
    <location>
        <begin position="310"/>
        <end position="329"/>
    </location>
</feature>
<evidence type="ECO:0000256" key="3">
    <source>
        <dbReference type="ARBA" id="ARBA00022692"/>
    </source>
</evidence>
<dbReference type="EMBL" id="CP003107">
    <property type="protein sequence ID" value="AET57092.1"/>
    <property type="molecule type" value="Genomic_DNA"/>
</dbReference>
<evidence type="ECO:0000256" key="6">
    <source>
        <dbReference type="SAM" id="Phobius"/>
    </source>
</evidence>
<feature type="transmembrane region" description="Helical" evidence="6">
    <location>
        <begin position="408"/>
        <end position="425"/>
    </location>
</feature>
<dbReference type="eggNOG" id="COG2244">
    <property type="taxonomic scope" value="Bacteria"/>
</dbReference>
<dbReference type="AlphaFoldDB" id="G7VWM7"/>
<keyword evidence="4 6" id="KW-1133">Transmembrane helix</keyword>
<keyword evidence="5 6" id="KW-0472">Membrane</keyword>
<keyword evidence="3 6" id="KW-0812">Transmembrane</keyword>
<dbReference type="GO" id="GO:0005886">
    <property type="term" value="C:plasma membrane"/>
    <property type="evidence" value="ECO:0007669"/>
    <property type="project" value="UniProtKB-SubCell"/>
</dbReference>
<dbReference type="Pfam" id="PF01943">
    <property type="entry name" value="Polysacc_synt"/>
    <property type="match status" value="1"/>
</dbReference>
<feature type="transmembrane region" description="Helical" evidence="6">
    <location>
        <begin position="135"/>
        <end position="153"/>
    </location>
</feature>
<dbReference type="PANTHER" id="PTHR30250">
    <property type="entry name" value="PST FAMILY PREDICTED COLANIC ACID TRANSPORTER"/>
    <property type="match status" value="1"/>
</dbReference>
<dbReference type="HOGENOM" id="CLU_022017_2_1_9"/>
<reference key="2">
    <citation type="submission" date="2011-11" db="EMBL/GenBank/DDBJ databases">
        <authorList>
            <person name="Shin S.H."/>
            <person name="Kim S."/>
            <person name="Kim J.Y."/>
        </authorList>
    </citation>
    <scope>NUCLEOTIDE SEQUENCE</scope>
    <source>
        <strain>HPL-003</strain>
    </source>
</reference>
<dbReference type="InterPro" id="IPR024923">
    <property type="entry name" value="PG_synth_SpoVB"/>
</dbReference>
<reference evidence="7 8" key="3">
    <citation type="journal article" date="2012" name="J. Bacteriol.">
        <title>Genome Sequence of Paenibacillus terrae HPL-003, a Xylanase-Producing Bacterium Isolated from Soil Found in Forest Residue.</title>
        <authorList>
            <person name="Shin S.H."/>
            <person name="Kim S."/>
            <person name="Kim J.Y."/>
            <person name="Song H.Y."/>
            <person name="Cho S.J."/>
            <person name="Kim D.R."/>
            <person name="Lee K.I."/>
            <person name="Lim H.K."/>
            <person name="Park N.J."/>
            <person name="Hwang I.T."/>
            <person name="Yang K.S."/>
        </authorList>
    </citation>
    <scope>NUCLEOTIDE SEQUENCE [LARGE SCALE GENOMIC DNA]</scope>
    <source>
        <strain evidence="7 8">HPL-003</strain>
    </source>
</reference>
<evidence type="ECO:0000313" key="7">
    <source>
        <dbReference type="EMBL" id="AET57092.1"/>
    </source>
</evidence>
<dbReference type="Proteomes" id="UP000005876">
    <property type="component" value="Chromosome"/>
</dbReference>
<feature type="transmembrane region" description="Helical" evidence="6">
    <location>
        <begin position="174"/>
        <end position="193"/>
    </location>
</feature>
<evidence type="ECO:0000256" key="4">
    <source>
        <dbReference type="ARBA" id="ARBA00022989"/>
    </source>
</evidence>
<feature type="transmembrane region" description="Helical" evidence="6">
    <location>
        <begin position="100"/>
        <end position="123"/>
    </location>
</feature>
<dbReference type="STRING" id="985665.HPL003_01540"/>
<feature type="transmembrane region" description="Helical" evidence="6">
    <location>
        <begin position="61"/>
        <end position="79"/>
    </location>
</feature>